<dbReference type="Proteomes" id="UP000539372">
    <property type="component" value="Unassembled WGS sequence"/>
</dbReference>
<dbReference type="InterPro" id="IPR005804">
    <property type="entry name" value="FA_desaturase_dom"/>
</dbReference>
<dbReference type="RefSeq" id="WP_169623764.1">
    <property type="nucleotide sequence ID" value="NZ_JABBNT010000001.1"/>
</dbReference>
<dbReference type="EMBL" id="JABBNT010000001">
    <property type="protein sequence ID" value="NMM43490.1"/>
    <property type="molecule type" value="Genomic_DNA"/>
</dbReference>
<reference evidence="3 4" key="1">
    <citation type="submission" date="2020-04" db="EMBL/GenBank/DDBJ databases">
        <title>Rhodospirillaceae bacterium KN72 isolated from deep sea.</title>
        <authorList>
            <person name="Zhang D.-C."/>
        </authorList>
    </citation>
    <scope>NUCLEOTIDE SEQUENCE [LARGE SCALE GENOMIC DNA]</scope>
    <source>
        <strain evidence="3 4">KN72</strain>
    </source>
</reference>
<dbReference type="GO" id="GO:0046513">
    <property type="term" value="P:ceramide biosynthetic process"/>
    <property type="evidence" value="ECO:0007669"/>
    <property type="project" value="TreeGrafter"/>
</dbReference>
<dbReference type="GO" id="GO:0016020">
    <property type="term" value="C:membrane"/>
    <property type="evidence" value="ECO:0007669"/>
    <property type="project" value="GOC"/>
</dbReference>
<dbReference type="AlphaFoldDB" id="A0A7Y0HDB5"/>
<evidence type="ECO:0000256" key="1">
    <source>
        <dbReference type="SAM" id="Phobius"/>
    </source>
</evidence>
<feature type="domain" description="Fatty acid desaturase" evidence="2">
    <location>
        <begin position="51"/>
        <end position="280"/>
    </location>
</feature>
<feature type="transmembrane region" description="Helical" evidence="1">
    <location>
        <begin position="52"/>
        <end position="70"/>
    </location>
</feature>
<name>A0A7Y0HDB5_9PROT</name>
<evidence type="ECO:0000313" key="3">
    <source>
        <dbReference type="EMBL" id="NMM43490.1"/>
    </source>
</evidence>
<sequence>MDDFVGRRTMIPAKKMREFTKRSDFHGWVQTLSHFGAIIATGAGLYLTWGTWWMIPFFIAEGALLNYLFAAQHEYNHYTAFKTRWLNDFFNRITGFLQLYPRDYERWYHFEHHRYTSDWEKDPELISRGGPYTLGEYLPYLIGITYWTGRIKRLFIVASGETADYFTPEQKKQVVLESRVHLVLYALVAAVSVYFESWLAVQLWIAPMFATKIFQNIQNVTEHTGLTHVQDTVHNTRTIKTWWIFRWMAWNMQYHTAHHTFPAVPFYNLPKLHAEMCKQAGYEPPTTGYLAFQWRFIKQLMKGPEPFDGIAEIDGSTAKTDDVARGKEAAEAVA</sequence>
<dbReference type="PANTHER" id="PTHR12879">
    <property type="entry name" value="SPHINGOLIPID DELTA 4 DESATURASE/C-4 HYDROXYLASE PROTEIN DES2"/>
    <property type="match status" value="1"/>
</dbReference>
<proteinExistence type="predicted"/>
<keyword evidence="1" id="KW-0472">Membrane</keyword>
<dbReference type="GO" id="GO:0042284">
    <property type="term" value="F:sphingolipid delta-4 desaturase activity"/>
    <property type="evidence" value="ECO:0007669"/>
    <property type="project" value="TreeGrafter"/>
</dbReference>
<accession>A0A7Y0HDB5</accession>
<evidence type="ECO:0000259" key="2">
    <source>
        <dbReference type="Pfam" id="PF00487"/>
    </source>
</evidence>
<dbReference type="PANTHER" id="PTHR12879:SF8">
    <property type="entry name" value="SPHINGOLIPID DELTA(4)-DESATURASE DES1"/>
    <property type="match status" value="1"/>
</dbReference>
<protein>
    <submittedName>
        <fullName evidence="3">Rhizopine catabolism protein</fullName>
    </submittedName>
</protein>
<gene>
    <name evidence="3" type="ORF">HH303_03300</name>
</gene>
<keyword evidence="1" id="KW-1133">Transmembrane helix</keyword>
<keyword evidence="4" id="KW-1185">Reference proteome</keyword>
<evidence type="ECO:0000313" key="4">
    <source>
        <dbReference type="Proteomes" id="UP000539372"/>
    </source>
</evidence>
<comment type="caution">
    <text evidence="3">The sequence shown here is derived from an EMBL/GenBank/DDBJ whole genome shotgun (WGS) entry which is preliminary data.</text>
</comment>
<dbReference type="Pfam" id="PF00487">
    <property type="entry name" value="FA_desaturase"/>
    <property type="match status" value="1"/>
</dbReference>
<organism evidence="3 4">
    <name type="scientific">Pacificispira spongiicola</name>
    <dbReference type="NCBI Taxonomy" id="2729598"/>
    <lineage>
        <taxon>Bacteria</taxon>
        <taxon>Pseudomonadati</taxon>
        <taxon>Pseudomonadota</taxon>
        <taxon>Alphaproteobacteria</taxon>
        <taxon>Rhodospirillales</taxon>
        <taxon>Rhodospirillaceae</taxon>
        <taxon>Pacificispira</taxon>
    </lineage>
</organism>
<feature type="transmembrane region" description="Helical" evidence="1">
    <location>
        <begin position="182"/>
        <end position="205"/>
    </location>
</feature>
<feature type="transmembrane region" description="Helical" evidence="1">
    <location>
        <begin position="25"/>
        <end position="46"/>
    </location>
</feature>
<keyword evidence="1" id="KW-0812">Transmembrane</keyword>